<name>A0ABR1ZM25_9ROSI</name>
<accession>A0ABR1ZM25</accession>
<gene>
    <name evidence="1" type="ORF">V6N11_038033</name>
</gene>
<dbReference type="EMBL" id="JBBPBN010000915">
    <property type="protein sequence ID" value="KAK8481358.1"/>
    <property type="molecule type" value="Genomic_DNA"/>
</dbReference>
<keyword evidence="2" id="KW-1185">Reference proteome</keyword>
<dbReference type="Proteomes" id="UP001396334">
    <property type="component" value="Unassembled WGS sequence"/>
</dbReference>
<evidence type="ECO:0000313" key="2">
    <source>
        <dbReference type="Proteomes" id="UP001396334"/>
    </source>
</evidence>
<organism evidence="1 2">
    <name type="scientific">Hibiscus sabdariffa</name>
    <name type="common">roselle</name>
    <dbReference type="NCBI Taxonomy" id="183260"/>
    <lineage>
        <taxon>Eukaryota</taxon>
        <taxon>Viridiplantae</taxon>
        <taxon>Streptophyta</taxon>
        <taxon>Embryophyta</taxon>
        <taxon>Tracheophyta</taxon>
        <taxon>Spermatophyta</taxon>
        <taxon>Magnoliopsida</taxon>
        <taxon>eudicotyledons</taxon>
        <taxon>Gunneridae</taxon>
        <taxon>Pentapetalae</taxon>
        <taxon>rosids</taxon>
        <taxon>malvids</taxon>
        <taxon>Malvales</taxon>
        <taxon>Malvaceae</taxon>
        <taxon>Malvoideae</taxon>
        <taxon>Hibiscus</taxon>
    </lineage>
</organism>
<proteinExistence type="predicted"/>
<sequence length="152" mass="17175">MQEKKVRGREMNMGSVMIGEGKGVEGEERLGSIEGEEKVGEVIREMKENKVAKELRLVACIGVVRGRLNGVSIVGFVVVEVIKTTRWRKSKNGVVLSGGGFMVENGEFLVRLELEKLSEEEIHDKDNKEEEWLTWYLIIVQETKLISNLVTK</sequence>
<comment type="caution">
    <text evidence="1">The sequence shown here is derived from an EMBL/GenBank/DDBJ whole genome shotgun (WGS) entry which is preliminary data.</text>
</comment>
<evidence type="ECO:0000313" key="1">
    <source>
        <dbReference type="EMBL" id="KAK8481358.1"/>
    </source>
</evidence>
<reference evidence="1 2" key="1">
    <citation type="journal article" date="2024" name="G3 (Bethesda)">
        <title>Genome assembly of Hibiscus sabdariffa L. provides insights into metabolisms of medicinal natural products.</title>
        <authorList>
            <person name="Kim T."/>
        </authorList>
    </citation>
    <scope>NUCLEOTIDE SEQUENCE [LARGE SCALE GENOMIC DNA]</scope>
    <source>
        <strain evidence="1">TK-2024</strain>
        <tissue evidence="1">Old leaves</tissue>
    </source>
</reference>
<protein>
    <submittedName>
        <fullName evidence="1">Uncharacterized protein</fullName>
    </submittedName>
</protein>